<dbReference type="PRINTS" id="PR00420">
    <property type="entry name" value="RNGMNOXGNASE"/>
</dbReference>
<dbReference type="GO" id="GO:0071949">
    <property type="term" value="F:FAD binding"/>
    <property type="evidence" value="ECO:0007669"/>
    <property type="project" value="InterPro"/>
</dbReference>
<proteinExistence type="predicted"/>
<organism evidence="5">
    <name type="scientific">Psilocybe cubensis</name>
    <name type="common">Psychedelic mushroom</name>
    <name type="synonym">Stropharia cubensis</name>
    <dbReference type="NCBI Taxonomy" id="181762"/>
    <lineage>
        <taxon>Eukaryota</taxon>
        <taxon>Fungi</taxon>
        <taxon>Dikarya</taxon>
        <taxon>Basidiomycota</taxon>
        <taxon>Agaricomycotina</taxon>
        <taxon>Agaricomycetes</taxon>
        <taxon>Agaricomycetidae</taxon>
        <taxon>Agaricales</taxon>
        <taxon>Agaricineae</taxon>
        <taxon>Strophariaceae</taxon>
        <taxon>Psilocybe</taxon>
    </lineage>
</organism>
<dbReference type="Gene3D" id="3.50.50.60">
    <property type="entry name" value="FAD/NAD(P)-binding domain"/>
    <property type="match status" value="1"/>
</dbReference>
<dbReference type="InterPro" id="IPR036188">
    <property type="entry name" value="FAD/NAD-bd_sf"/>
</dbReference>
<dbReference type="AlphaFoldDB" id="A0A8H8CPH5"/>
<keyword evidence="2" id="KW-0274">FAD</keyword>
<evidence type="ECO:0000313" key="5">
    <source>
        <dbReference type="EMBL" id="KAG5173001.1"/>
    </source>
</evidence>
<protein>
    <recommendedName>
        <fullName evidence="4">FAD-binding domain-containing protein</fullName>
    </recommendedName>
</protein>
<dbReference type="InterPro" id="IPR002938">
    <property type="entry name" value="FAD-bd"/>
</dbReference>
<comment type="caution">
    <text evidence="5">The sequence shown here is derived from an EMBL/GenBank/DDBJ whole genome shotgun (WGS) entry which is preliminary data.</text>
</comment>
<evidence type="ECO:0000256" key="1">
    <source>
        <dbReference type="ARBA" id="ARBA00022630"/>
    </source>
</evidence>
<dbReference type="GO" id="GO:0044550">
    <property type="term" value="P:secondary metabolite biosynthetic process"/>
    <property type="evidence" value="ECO:0007669"/>
    <property type="project" value="TreeGrafter"/>
</dbReference>
<feature type="domain" description="FAD-binding" evidence="4">
    <location>
        <begin position="12"/>
        <end position="125"/>
    </location>
</feature>
<dbReference type="PANTHER" id="PTHR46720:SF3">
    <property type="entry name" value="FAD-BINDING DOMAIN-CONTAINING PROTEIN-RELATED"/>
    <property type="match status" value="1"/>
</dbReference>
<keyword evidence="3" id="KW-0560">Oxidoreductase</keyword>
<gene>
    <name evidence="5" type="ORF">JR316_002506</name>
</gene>
<sequence>MPPSPAIPAPWVQDVDQEELLKAYEPEFGGDILAIIRLMTRPKRWALHMIYPPLKTYVKDRIALIGDAAHAMVPFIGAGAGQGFEDVYAICRILSHPKVTKSRLSDAFVMYDNYRRPLANKTLEQSLVAGDNLECFIPGGEDVTRQRIRMMYEDQWIQNLWHHDFDEEVTKILEEF</sequence>
<reference evidence="5" key="1">
    <citation type="submission" date="2021-02" db="EMBL/GenBank/DDBJ databases">
        <title>Psilocybe cubensis genome.</title>
        <authorList>
            <person name="Mckernan K.J."/>
            <person name="Crawford S."/>
            <person name="Trippe A."/>
            <person name="Kane L.T."/>
            <person name="Mclaughlin S."/>
        </authorList>
    </citation>
    <scope>NUCLEOTIDE SEQUENCE [LARGE SCALE GENOMIC DNA]</scope>
    <source>
        <strain evidence="5">MGC-MH-2018</strain>
    </source>
</reference>
<dbReference type="SUPFAM" id="SSF51905">
    <property type="entry name" value="FAD/NAD(P)-binding domain"/>
    <property type="match status" value="1"/>
</dbReference>
<dbReference type="PANTHER" id="PTHR46720">
    <property type="entry name" value="HYDROXYLASE, PUTATIVE (AFU_ORTHOLOGUE AFUA_3G01460)-RELATED"/>
    <property type="match status" value="1"/>
</dbReference>
<accession>A0A8H8CPH5</accession>
<evidence type="ECO:0000259" key="4">
    <source>
        <dbReference type="Pfam" id="PF01494"/>
    </source>
</evidence>
<dbReference type="Pfam" id="PF01494">
    <property type="entry name" value="FAD_binding_3"/>
    <property type="match status" value="1"/>
</dbReference>
<keyword evidence="1" id="KW-0285">Flavoprotein</keyword>
<evidence type="ECO:0000256" key="3">
    <source>
        <dbReference type="ARBA" id="ARBA00023002"/>
    </source>
</evidence>
<dbReference type="EMBL" id="JAFIQS010000002">
    <property type="protein sequence ID" value="KAG5173001.1"/>
    <property type="molecule type" value="Genomic_DNA"/>
</dbReference>
<dbReference type="GO" id="GO:0016491">
    <property type="term" value="F:oxidoreductase activity"/>
    <property type="evidence" value="ECO:0007669"/>
    <property type="project" value="UniProtKB-KW"/>
</dbReference>
<evidence type="ECO:0000256" key="2">
    <source>
        <dbReference type="ARBA" id="ARBA00022827"/>
    </source>
</evidence>
<dbReference type="InterPro" id="IPR051104">
    <property type="entry name" value="FAD_monoxygenase"/>
</dbReference>
<name>A0A8H8CPH5_PSICU</name>